<evidence type="ECO:0000313" key="3">
    <source>
        <dbReference type="EMBL" id="MDX8332411.1"/>
    </source>
</evidence>
<feature type="signal peptide" evidence="1">
    <location>
        <begin position="1"/>
        <end position="24"/>
    </location>
</feature>
<feature type="chain" id="PRO_5043420959" evidence="1">
    <location>
        <begin position="25"/>
        <end position="338"/>
    </location>
</feature>
<dbReference type="EMBL" id="JAVRAD010000017">
    <property type="protein sequence ID" value="MDX8332411.1"/>
    <property type="molecule type" value="Genomic_DNA"/>
</dbReference>
<protein>
    <submittedName>
        <fullName evidence="2">Uncharacterized protein</fullName>
    </submittedName>
</protein>
<dbReference type="PROSITE" id="PS51257">
    <property type="entry name" value="PROKAR_LIPOPROTEIN"/>
    <property type="match status" value="1"/>
</dbReference>
<evidence type="ECO:0000313" key="2">
    <source>
        <dbReference type="EMBL" id="MDX8305203.1"/>
    </source>
</evidence>
<evidence type="ECO:0000256" key="1">
    <source>
        <dbReference type="SAM" id="SignalP"/>
    </source>
</evidence>
<keyword evidence="4" id="KW-1185">Reference proteome</keyword>
<gene>
    <name evidence="2" type="ORF">RMR22_23415</name>
    <name evidence="3" type="ORF">RMS29_24695</name>
</gene>
<keyword evidence="1" id="KW-0732">Signal</keyword>
<reference evidence="2 4" key="1">
    <citation type="journal article" date="2023" name="Phytobiomes J">
        <title>Deciphering the key players within the bacterial microbiota associated with aerial crown gall tumors on rhododendron: Insights into the gallobiome.</title>
        <authorList>
            <person name="Kuzmanovic N."/>
            <person name="Nesme J."/>
            <person name="Wolf J."/>
            <person name="Neumann-Schaal M."/>
            <person name="Petersen J."/>
            <person name="Fernandez-Gnecco G."/>
            <person name="Sproeer C."/>
            <person name="Bunk B."/>
            <person name="Overmann J."/>
            <person name="Sorensen S.J."/>
            <person name="Idczak E."/>
            <person name="Smalla K."/>
        </authorList>
    </citation>
    <scope>NUCLEOTIDE SEQUENCE</scope>
    <source>
        <strain evidence="2">Rho-11.1</strain>
        <strain evidence="4">rho-14.1</strain>
        <strain evidence="3">Rho-14.1</strain>
    </source>
</reference>
<organism evidence="2">
    <name type="scientific">Agrobacterium rosae</name>
    <dbReference type="NCBI Taxonomy" id="1972867"/>
    <lineage>
        <taxon>Bacteria</taxon>
        <taxon>Pseudomonadati</taxon>
        <taxon>Pseudomonadota</taxon>
        <taxon>Alphaproteobacteria</taxon>
        <taxon>Hyphomicrobiales</taxon>
        <taxon>Rhizobiaceae</taxon>
        <taxon>Rhizobium/Agrobacterium group</taxon>
        <taxon>Agrobacterium</taxon>
    </lineage>
</organism>
<sequence>MKSIAKLFGFTGLASALMASSALAQSCLVTGVPVVNARTALLGQTVTAYMAAGTAQLIALHEYQTEMLISALKTGVAQTASSNDQISTTVVKSNEATASAYVSSDQAMQIMEESDRYQSLGYDSCGVQSTMETFHSAYKSTFTAGPAYTGSVKAKPGVIADPKAYYSDILNGSNLSAQALFNGDTAAASEYMNAVMGPPDTIEKSQAEAATGGIFLQEKLNRDARKSVALRAMDEIAKENAPNGAKAALDGVIEGYIGDDGGEKWAASMAGSHERGILLDAVRIEAANLASLAYEIRQQQRTEMVTATYALSRAEKLIGANGKSRPAIMLPGNQQASK</sequence>
<dbReference type="AlphaFoldDB" id="A0AAW9FNX3"/>
<proteinExistence type="predicted"/>
<accession>A0AAW9FNX3</accession>
<evidence type="ECO:0000313" key="4">
    <source>
        <dbReference type="Proteomes" id="UP001277561"/>
    </source>
</evidence>
<name>A0AAW9FNX3_9HYPH</name>
<dbReference type="RefSeq" id="WP_234625013.1">
    <property type="nucleotide sequence ID" value="NZ_CP192770.1"/>
</dbReference>
<dbReference type="EMBL" id="JAVRAF010000014">
    <property type="protein sequence ID" value="MDX8305203.1"/>
    <property type="molecule type" value="Genomic_DNA"/>
</dbReference>
<comment type="caution">
    <text evidence="2">The sequence shown here is derived from an EMBL/GenBank/DDBJ whole genome shotgun (WGS) entry which is preliminary data.</text>
</comment>
<dbReference type="Proteomes" id="UP001277561">
    <property type="component" value="Unassembled WGS sequence"/>
</dbReference>